<evidence type="ECO:0000259" key="2">
    <source>
        <dbReference type="Pfam" id="PF13968"/>
    </source>
</evidence>
<feature type="domain" description="DUF4220" evidence="2">
    <location>
        <begin position="23"/>
        <end position="397"/>
    </location>
</feature>
<feature type="transmembrane region" description="Helical" evidence="1">
    <location>
        <begin position="301"/>
        <end position="322"/>
    </location>
</feature>
<dbReference type="EMBL" id="KL976582">
    <property type="protein sequence ID" value="KFK23680.1"/>
    <property type="molecule type" value="Genomic_DNA"/>
</dbReference>
<accession>A0A087G1C8</accession>
<reference evidence="4" key="1">
    <citation type="journal article" date="2015" name="Nat. Plants">
        <title>Genome expansion of Arabis alpina linked with retrotransposition and reduced symmetric DNA methylation.</title>
        <authorList>
            <person name="Willing E.M."/>
            <person name="Rawat V."/>
            <person name="Mandakova T."/>
            <person name="Maumus F."/>
            <person name="James G.V."/>
            <person name="Nordstroem K.J."/>
            <person name="Becker C."/>
            <person name="Warthmann N."/>
            <person name="Chica C."/>
            <person name="Szarzynska B."/>
            <person name="Zytnicki M."/>
            <person name="Albani M.C."/>
            <person name="Kiefer C."/>
            <person name="Bergonzi S."/>
            <person name="Castaings L."/>
            <person name="Mateos J.L."/>
            <person name="Berns M.C."/>
            <person name="Bujdoso N."/>
            <person name="Piofczyk T."/>
            <person name="de Lorenzo L."/>
            <person name="Barrero-Sicilia C."/>
            <person name="Mateos I."/>
            <person name="Piednoel M."/>
            <person name="Hagmann J."/>
            <person name="Chen-Min-Tao R."/>
            <person name="Iglesias-Fernandez R."/>
            <person name="Schuster S.C."/>
            <person name="Alonso-Blanco C."/>
            <person name="Roudier F."/>
            <person name="Carbonero P."/>
            <person name="Paz-Ares J."/>
            <person name="Davis S.J."/>
            <person name="Pecinka A."/>
            <person name="Quesneville H."/>
            <person name="Colot V."/>
            <person name="Lysak M.A."/>
            <person name="Weigel D."/>
            <person name="Coupland G."/>
            <person name="Schneeberger K."/>
        </authorList>
    </citation>
    <scope>NUCLEOTIDE SEQUENCE [LARGE SCALE GENOMIC DNA]</scope>
    <source>
        <strain evidence="4">cv. Pajares</strain>
    </source>
</reference>
<dbReference type="Pfam" id="PF04578">
    <property type="entry name" value="DUF594"/>
    <property type="match status" value="1"/>
</dbReference>
<dbReference type="OrthoDB" id="1689146at2759"/>
<dbReference type="Pfam" id="PF13968">
    <property type="entry name" value="DUF4220"/>
    <property type="match status" value="1"/>
</dbReference>
<name>A0A087G1C8_ARAAL</name>
<proteinExistence type="predicted"/>
<keyword evidence="1" id="KW-0472">Membrane</keyword>
<dbReference type="Gramene" id="KFK23680">
    <property type="protein sequence ID" value="KFK23680"/>
    <property type="gene ID" value="AALP_AAs63807U000100"/>
</dbReference>
<evidence type="ECO:0000313" key="4">
    <source>
        <dbReference type="Proteomes" id="UP000029120"/>
    </source>
</evidence>
<dbReference type="OMA" id="RITKEMW"/>
<evidence type="ECO:0000256" key="1">
    <source>
        <dbReference type="SAM" id="Phobius"/>
    </source>
</evidence>
<dbReference type="PANTHER" id="PTHR31325">
    <property type="entry name" value="OS01G0798800 PROTEIN-RELATED"/>
    <property type="match status" value="1"/>
</dbReference>
<dbReference type="Proteomes" id="UP000029120">
    <property type="component" value="Unassembled WGS sequence"/>
</dbReference>
<feature type="transmembrane region" description="Helical" evidence="1">
    <location>
        <begin position="269"/>
        <end position="289"/>
    </location>
</feature>
<sequence length="767" mass="88647">MGEAIPKEVKDLWDKWNIRGLVILTNWAAEYAVGQIAESQGDEPQPKNNDLLAFWATFLLLHLGGPDTITALALEDNGLWLRNLFGLACQASVTLYVFLLSIPNNLLVPTSLMLVAGIIKYVERIKALSGANLENFKDSMLGEPDPGPDYARLMEEYSTRKRLREPTRIVRIEEVERGQRPNVFMRPNRKLTELEVVQCAYRYFNIFKGLVVDLVFSSNSEQWNNSKEFFLSLKPEEADEALRILEVELSFIYGTFFTKVDILHTRIGVAFRFTALASLVSSLCIFTTAKKQDYNSFDVGLTYALLTGGIALDFVAIFIFCVSDWTFARFKKPKEYVRDQVTRVEGVLNWLLDFRKLKWKEYDCSQSKEFPQKHLVLDRKFIFRRWSEYIYAYNLIGYSMGIKPNRIHKTKGSIHGFFDAIICRLYIDLAIRKISSFFRTIKQKTPRAHRSLENLIISFSTKNHAWNYALYPFKLLLKFWFGIPMINYVLDFFGISDQLNAVVYTSRDRITKEMWEFIFKEVKRRSETFEGAESASGIYSTRGEWVLGETSVGKGTNLLHSVTQVDYDQSILMWHMATELLYQTEEVTQQNQSNREFSKILSDYMMYLLIVQPALMSTVAGIDKIRFMEAVAEAKNFPEVKKFLLRKRLENLRDVNQACKEILSSVDDLKERKGKRYQRRNVLADASSLAKALKQLNGDMMWQVMSKVWVEMLCYAATHCDPKQHVALLSRGGEFLSFVWLLMAHFGLGDQFHATEENARARLVLAK</sequence>
<protein>
    <recommendedName>
        <fullName evidence="2">DUF4220 domain-containing protein</fullName>
    </recommendedName>
</protein>
<dbReference type="InterPro" id="IPR007658">
    <property type="entry name" value="DUF594"/>
</dbReference>
<keyword evidence="1" id="KW-0812">Transmembrane</keyword>
<evidence type="ECO:0000313" key="3">
    <source>
        <dbReference type="EMBL" id="KFK23680.1"/>
    </source>
</evidence>
<dbReference type="eggNOG" id="ENOG502QQBP">
    <property type="taxonomic scope" value="Eukaryota"/>
</dbReference>
<organism evidence="3 4">
    <name type="scientific">Arabis alpina</name>
    <name type="common">Alpine rock-cress</name>
    <dbReference type="NCBI Taxonomy" id="50452"/>
    <lineage>
        <taxon>Eukaryota</taxon>
        <taxon>Viridiplantae</taxon>
        <taxon>Streptophyta</taxon>
        <taxon>Embryophyta</taxon>
        <taxon>Tracheophyta</taxon>
        <taxon>Spermatophyta</taxon>
        <taxon>Magnoliopsida</taxon>
        <taxon>eudicotyledons</taxon>
        <taxon>Gunneridae</taxon>
        <taxon>Pentapetalae</taxon>
        <taxon>rosids</taxon>
        <taxon>malvids</taxon>
        <taxon>Brassicales</taxon>
        <taxon>Brassicaceae</taxon>
        <taxon>Arabideae</taxon>
        <taxon>Arabis</taxon>
    </lineage>
</organism>
<keyword evidence="1" id="KW-1133">Transmembrane helix</keyword>
<dbReference type="InterPro" id="IPR025315">
    <property type="entry name" value="DUF4220"/>
</dbReference>
<feature type="transmembrane region" description="Helical" evidence="1">
    <location>
        <begin position="52"/>
        <end position="74"/>
    </location>
</feature>
<dbReference type="AlphaFoldDB" id="A0A087G1C8"/>
<gene>
    <name evidence="3" type="ORF">AALP_AAs63807U000100</name>
</gene>
<keyword evidence="4" id="KW-1185">Reference proteome</keyword>